<gene>
    <name evidence="1" type="ORF">KY290_036269</name>
</gene>
<protein>
    <submittedName>
        <fullName evidence="1">Uncharacterized protein</fullName>
    </submittedName>
</protein>
<evidence type="ECO:0000313" key="2">
    <source>
        <dbReference type="Proteomes" id="UP000826656"/>
    </source>
</evidence>
<dbReference type="Proteomes" id="UP000826656">
    <property type="component" value="Unassembled WGS sequence"/>
</dbReference>
<proteinExistence type="predicted"/>
<dbReference type="EMBL" id="JAIVGD010000028">
    <property type="protein sequence ID" value="KAH0737564.1"/>
    <property type="molecule type" value="Genomic_DNA"/>
</dbReference>
<reference evidence="1 2" key="1">
    <citation type="journal article" date="2021" name="bioRxiv">
        <title>Chromosome-scale and haplotype-resolved genome assembly of a tetraploid potato cultivar.</title>
        <authorList>
            <person name="Sun H."/>
            <person name="Jiao W.-B."/>
            <person name="Krause K."/>
            <person name="Campoy J.A."/>
            <person name="Goel M."/>
            <person name="Folz-Donahue K."/>
            <person name="Kukat C."/>
            <person name="Huettel B."/>
            <person name="Schneeberger K."/>
        </authorList>
    </citation>
    <scope>NUCLEOTIDE SEQUENCE [LARGE SCALE GENOMIC DNA]</scope>
    <source>
        <strain evidence="1">SolTubOtavaFocal</strain>
        <tissue evidence="1">Leaves</tissue>
    </source>
</reference>
<name>A0ABQ7TTI8_SOLTU</name>
<keyword evidence="2" id="KW-1185">Reference proteome</keyword>
<evidence type="ECO:0000313" key="1">
    <source>
        <dbReference type="EMBL" id="KAH0737564.1"/>
    </source>
</evidence>
<sequence length="104" mass="11938">MIICEELSVIKRKVLIVCEELSVLKIKPLIVCKELDMLKINVLIVCKELNALKMKVLRQAYQKEADFTRKILYLNLFKGPLCGKESRFSAIFMSSICIEAAEEN</sequence>
<comment type="caution">
    <text evidence="1">The sequence shown here is derived from an EMBL/GenBank/DDBJ whole genome shotgun (WGS) entry which is preliminary data.</text>
</comment>
<organism evidence="1 2">
    <name type="scientific">Solanum tuberosum</name>
    <name type="common">Potato</name>
    <dbReference type="NCBI Taxonomy" id="4113"/>
    <lineage>
        <taxon>Eukaryota</taxon>
        <taxon>Viridiplantae</taxon>
        <taxon>Streptophyta</taxon>
        <taxon>Embryophyta</taxon>
        <taxon>Tracheophyta</taxon>
        <taxon>Spermatophyta</taxon>
        <taxon>Magnoliopsida</taxon>
        <taxon>eudicotyledons</taxon>
        <taxon>Gunneridae</taxon>
        <taxon>Pentapetalae</taxon>
        <taxon>asterids</taxon>
        <taxon>lamiids</taxon>
        <taxon>Solanales</taxon>
        <taxon>Solanaceae</taxon>
        <taxon>Solanoideae</taxon>
        <taxon>Solaneae</taxon>
        <taxon>Solanum</taxon>
    </lineage>
</organism>
<accession>A0ABQ7TTI8</accession>